<accession>A0A8S5RIC2</accession>
<protein>
    <submittedName>
        <fullName evidence="1">Uncharacterized protein</fullName>
    </submittedName>
</protein>
<evidence type="ECO:0000313" key="1">
    <source>
        <dbReference type="EMBL" id="DAE30724.1"/>
    </source>
</evidence>
<organism evidence="1">
    <name type="scientific">virus sp. ctML55</name>
    <dbReference type="NCBI Taxonomy" id="2827627"/>
    <lineage>
        <taxon>Viruses</taxon>
    </lineage>
</organism>
<dbReference type="EMBL" id="BK059105">
    <property type="protein sequence ID" value="DAE30724.1"/>
    <property type="molecule type" value="Genomic_DNA"/>
</dbReference>
<name>A0A8S5RIC2_9VIRU</name>
<sequence length="35" mass="3958">MVLVRIVYIVVHPPVLVLHLTPNLLEVPDHNCVSQ</sequence>
<proteinExistence type="predicted"/>
<reference evidence="1" key="1">
    <citation type="journal article" date="2021" name="Proc. Natl. Acad. Sci. U.S.A.">
        <title>A Catalog of Tens of Thousands of Viruses from Human Metagenomes Reveals Hidden Associations with Chronic Diseases.</title>
        <authorList>
            <person name="Tisza M.J."/>
            <person name="Buck C.B."/>
        </authorList>
    </citation>
    <scope>NUCLEOTIDE SEQUENCE</scope>
    <source>
        <strain evidence="1">CtML55</strain>
    </source>
</reference>